<dbReference type="PANTHER" id="PTHR32089">
    <property type="entry name" value="METHYL-ACCEPTING CHEMOTAXIS PROTEIN MCPB"/>
    <property type="match status" value="1"/>
</dbReference>
<keyword evidence="4" id="KW-0812">Transmembrane</keyword>
<evidence type="ECO:0000256" key="1">
    <source>
        <dbReference type="ARBA" id="ARBA00023224"/>
    </source>
</evidence>
<dbReference type="PROSITE" id="PS50885">
    <property type="entry name" value="HAMP"/>
    <property type="match status" value="1"/>
</dbReference>
<accession>A0A1S7LNZ1</accession>
<sequence>MGQFFKNLSIGRKLLYSYALLAIITAVTGLAGIRYIDNVGHHGEDVGAKLAPLGDAAMEVKLTATAAHLTLEEILSGQIKEKIDVVWEGLDEAAWYAQAIIRGGKNDEGTFHPTDDPRVAAKMKGVLAELIHFRQAAQDRYDLLGKSEGTGSGVDQAFDDQYEGVQGGIDKLLAQTSATSPVDTVRKIAVAKYFLADGHLFLEEALGGDESIHFKDVLAQFDQGVALLKQAESQWPVAGQMKLSAQAAALKKTAAQRYNNTLASMAKEVEIDKRFHHSFHTFIQSADDAEELIHEQMEAGLAAVEAEIGSAELVMAGITLLAILLAFIMSRAISTAVVQPILTNIRVASDIAQGELGTRIHSDRADEVGQLSRALDSMSEKLEEMVEGFVKQANTLQQDSQQLFNVSQDLIRDAEHVKSGTSQAGESASGVYQQMQGISQTIASNSENLNSTAEAAQEMNVNMSTISAAAEEASINLTHVTTSTTQVNQSMTDVQAAVTRSREGVQAVSTAIGALKDALQQIRQQGQTAARDSQLASSEAQNTAQVISSLLTASQNIGKVVAIIKQIADQTNMLALNASIEAAGAGEAGKGFAVVANEVKELAQQTTDATKTISTNIDEILAGSNQAHSSSQEMLSRIESISRGNELIADSVTEQYDTLEQIDQTVRGIAEESIDVDQRLTQSVNAMADSATNLSEVTLGIEEVTKNVSEISRSVQEVSSNVSGVSEGSQQIADTVEHTSEASSELHQQMNGFAERASDLEGVSGAVQDSASRIQSIGSEIQVSLQYFKLTNG</sequence>
<organism evidence="7">
    <name type="scientific">Magnetococcus massalia (strain MO-1)</name>
    <dbReference type="NCBI Taxonomy" id="451514"/>
    <lineage>
        <taxon>Bacteria</taxon>
        <taxon>Pseudomonadati</taxon>
        <taxon>Pseudomonadota</taxon>
        <taxon>Magnetococcia</taxon>
        <taxon>Magnetococcales</taxon>
        <taxon>Magnetococcaceae</taxon>
        <taxon>Magnetococcus</taxon>
    </lineage>
</organism>
<dbReference type="EMBL" id="LO017727">
    <property type="protein sequence ID" value="CRH08163.1"/>
    <property type="molecule type" value="Genomic_DNA"/>
</dbReference>
<feature type="domain" description="HAMP" evidence="6">
    <location>
        <begin position="335"/>
        <end position="387"/>
    </location>
</feature>
<protein>
    <submittedName>
        <fullName evidence="7">Putative methyl-accepting chemotaxis sensory transducer</fullName>
    </submittedName>
</protein>
<dbReference type="SUPFAM" id="SSF58104">
    <property type="entry name" value="Methyl-accepting chemotaxis protein (MCP) signaling domain"/>
    <property type="match status" value="3"/>
</dbReference>
<dbReference type="SMART" id="SM00304">
    <property type="entry name" value="HAMP"/>
    <property type="match status" value="1"/>
</dbReference>
<dbReference type="Pfam" id="PF00015">
    <property type="entry name" value="MCPsignal"/>
    <property type="match status" value="1"/>
</dbReference>
<dbReference type="CDD" id="cd06225">
    <property type="entry name" value="HAMP"/>
    <property type="match status" value="1"/>
</dbReference>
<dbReference type="Gene3D" id="6.10.340.10">
    <property type="match status" value="1"/>
</dbReference>
<evidence type="ECO:0000259" key="6">
    <source>
        <dbReference type="PROSITE" id="PS50885"/>
    </source>
</evidence>
<dbReference type="AlphaFoldDB" id="A0A1S7LNZ1"/>
<name>A0A1S7LNZ1_MAGMO</name>
<keyword evidence="1 3" id="KW-0807">Transducer</keyword>
<evidence type="ECO:0000256" key="2">
    <source>
        <dbReference type="ARBA" id="ARBA00029447"/>
    </source>
</evidence>
<keyword evidence="4" id="KW-1133">Transmembrane helix</keyword>
<comment type="similarity">
    <text evidence="2">Belongs to the methyl-accepting chemotaxis (MCP) protein family.</text>
</comment>
<dbReference type="GO" id="GO:0016020">
    <property type="term" value="C:membrane"/>
    <property type="evidence" value="ECO:0007669"/>
    <property type="project" value="UniProtKB-SubCell"/>
</dbReference>
<dbReference type="SMART" id="SM00283">
    <property type="entry name" value="MA"/>
    <property type="match status" value="1"/>
</dbReference>
<dbReference type="SUPFAM" id="SSF158472">
    <property type="entry name" value="HAMP domain-like"/>
    <property type="match status" value="1"/>
</dbReference>
<dbReference type="Gene3D" id="1.10.287.950">
    <property type="entry name" value="Methyl-accepting chemotaxis protein"/>
    <property type="match status" value="1"/>
</dbReference>
<keyword evidence="4" id="KW-0472">Membrane</keyword>
<evidence type="ECO:0000259" key="5">
    <source>
        <dbReference type="PROSITE" id="PS50111"/>
    </source>
</evidence>
<dbReference type="Pfam" id="PF00672">
    <property type="entry name" value="HAMP"/>
    <property type="match status" value="1"/>
</dbReference>
<dbReference type="PROSITE" id="PS50111">
    <property type="entry name" value="CHEMOTAXIS_TRANSDUC_2"/>
    <property type="match status" value="1"/>
</dbReference>
<feature type="domain" description="Methyl-accepting transducer" evidence="5">
    <location>
        <begin position="448"/>
        <end position="698"/>
    </location>
</feature>
<gene>
    <name evidence="7" type="ORF">MAGMO_4035</name>
</gene>
<feature type="transmembrane region" description="Helical" evidence="4">
    <location>
        <begin position="15"/>
        <end position="33"/>
    </location>
</feature>
<dbReference type="PANTHER" id="PTHR32089:SF112">
    <property type="entry name" value="LYSOZYME-LIKE PROTEIN-RELATED"/>
    <property type="match status" value="1"/>
</dbReference>
<evidence type="ECO:0000256" key="4">
    <source>
        <dbReference type="SAM" id="Phobius"/>
    </source>
</evidence>
<dbReference type="InterPro" id="IPR004089">
    <property type="entry name" value="MCPsignal_dom"/>
</dbReference>
<evidence type="ECO:0000313" key="7">
    <source>
        <dbReference type="EMBL" id="CRH08163.1"/>
    </source>
</evidence>
<proteinExistence type="inferred from homology"/>
<dbReference type="InterPro" id="IPR003660">
    <property type="entry name" value="HAMP_dom"/>
</dbReference>
<reference evidence="7" key="1">
    <citation type="submission" date="2015-04" db="EMBL/GenBank/DDBJ databases">
        <authorList>
            <person name="Syromyatnikov M.Y."/>
            <person name="Popov V.N."/>
        </authorList>
    </citation>
    <scope>NUCLEOTIDE SEQUENCE</scope>
    <source>
        <strain evidence="7">MO-1</strain>
    </source>
</reference>
<dbReference type="GO" id="GO:0007165">
    <property type="term" value="P:signal transduction"/>
    <property type="evidence" value="ECO:0007669"/>
    <property type="project" value="UniProtKB-KW"/>
</dbReference>
<evidence type="ECO:0000256" key="3">
    <source>
        <dbReference type="PROSITE-ProRule" id="PRU00284"/>
    </source>
</evidence>